<protein>
    <recommendedName>
        <fullName evidence="5">Ig-like domain-containing protein</fullName>
    </recommendedName>
</protein>
<feature type="compositionally biased region" description="Basic and acidic residues" evidence="1">
    <location>
        <begin position="317"/>
        <end position="330"/>
    </location>
</feature>
<dbReference type="SUPFAM" id="SSF56112">
    <property type="entry name" value="Protein kinase-like (PK-like)"/>
    <property type="match status" value="1"/>
</dbReference>
<dbReference type="Gene3D" id="1.10.510.10">
    <property type="entry name" value="Transferase(Phosphotransferase) domain 1"/>
    <property type="match status" value="1"/>
</dbReference>
<dbReference type="EMBL" id="JBHSFP010000005">
    <property type="protein sequence ID" value="MFC4531272.1"/>
    <property type="molecule type" value="Genomic_DNA"/>
</dbReference>
<reference evidence="4" key="1">
    <citation type="journal article" date="2019" name="Int. J. Syst. Evol. Microbiol.">
        <title>The Global Catalogue of Microorganisms (GCM) 10K type strain sequencing project: providing services to taxonomists for standard genome sequencing and annotation.</title>
        <authorList>
            <consortium name="The Broad Institute Genomics Platform"/>
            <consortium name="The Broad Institute Genome Sequencing Center for Infectious Disease"/>
            <person name="Wu L."/>
            <person name="Ma J."/>
        </authorList>
    </citation>
    <scope>NUCLEOTIDE SEQUENCE [LARGE SCALE GENOMIC DNA]</scope>
    <source>
        <strain evidence="4">CGMCC 4.7132</strain>
    </source>
</reference>
<dbReference type="Proteomes" id="UP001596004">
    <property type="component" value="Unassembled WGS sequence"/>
</dbReference>
<comment type="caution">
    <text evidence="3">The sequence shown here is derived from an EMBL/GenBank/DDBJ whole genome shotgun (WGS) entry which is preliminary data.</text>
</comment>
<keyword evidence="2" id="KW-0472">Membrane</keyword>
<evidence type="ECO:0000256" key="1">
    <source>
        <dbReference type="SAM" id="MobiDB-lite"/>
    </source>
</evidence>
<keyword evidence="4" id="KW-1185">Reference proteome</keyword>
<feature type="region of interest" description="Disordered" evidence="1">
    <location>
        <begin position="271"/>
        <end position="338"/>
    </location>
</feature>
<evidence type="ECO:0000313" key="4">
    <source>
        <dbReference type="Proteomes" id="UP001596004"/>
    </source>
</evidence>
<organism evidence="3 4">
    <name type="scientific">Sphaerisporangium dianthi</name>
    <dbReference type="NCBI Taxonomy" id="1436120"/>
    <lineage>
        <taxon>Bacteria</taxon>
        <taxon>Bacillati</taxon>
        <taxon>Actinomycetota</taxon>
        <taxon>Actinomycetes</taxon>
        <taxon>Streptosporangiales</taxon>
        <taxon>Streptosporangiaceae</taxon>
        <taxon>Sphaerisporangium</taxon>
    </lineage>
</organism>
<evidence type="ECO:0008006" key="5">
    <source>
        <dbReference type="Google" id="ProtNLM"/>
    </source>
</evidence>
<dbReference type="InterPro" id="IPR011009">
    <property type="entry name" value="Kinase-like_dom_sf"/>
</dbReference>
<keyword evidence="2" id="KW-0812">Transmembrane</keyword>
<sequence length="470" mass="48814">MPDGESIAGYRLTGRSRAGETGTWTDALAPDGGRGGVLWIDPGALVDPGARERVVAEVTADRRLTRGGVTGLMPIADLVAARGQVWLLTARPGTPSLAELMAGPFTAPAPDAGSAATILVESAQTLLAVHAAGLVHGALHAGTVVITDEGTALLAERGLAPALRGRPATVERDLSAWASLARGLAAAWAADDPDAARLFDRAAATATTHGLGAARDALVNGRDLLPSGFATRERLVRTIQWWSAGAVPTQRPPQAPQGVDTGEIVTLLYSPGTGEPPVRTPPTGQAPPAATTPAGGGEMRFGPGVPVDTTAAQIWRAGREQHTVPAKERLGGPPARRRRRGGILGSGLLFALILLAAAFLWFQRGAPLSVTAVDVRQPKAAGCDTTVNVTGVLTTNGSAGKVSYEWVLTKQKAIRHTDTVPSGRSRHEVTLEWDVSGRGTRKLTARLRVLSPIGDSGARLEDAATFTYKC</sequence>
<evidence type="ECO:0000256" key="2">
    <source>
        <dbReference type="SAM" id="Phobius"/>
    </source>
</evidence>
<feature type="transmembrane region" description="Helical" evidence="2">
    <location>
        <begin position="343"/>
        <end position="362"/>
    </location>
</feature>
<accession>A0ABV9CF38</accession>
<evidence type="ECO:0000313" key="3">
    <source>
        <dbReference type="EMBL" id="MFC4531272.1"/>
    </source>
</evidence>
<dbReference type="RefSeq" id="WP_380839745.1">
    <property type="nucleotide sequence ID" value="NZ_JBHSFP010000005.1"/>
</dbReference>
<keyword evidence="2" id="KW-1133">Transmembrane helix</keyword>
<feature type="compositionally biased region" description="Low complexity" evidence="1">
    <location>
        <begin position="281"/>
        <end position="293"/>
    </location>
</feature>
<name>A0ABV9CF38_9ACTN</name>
<gene>
    <name evidence="3" type="ORF">ACFO60_10910</name>
</gene>
<proteinExistence type="predicted"/>